<keyword evidence="2" id="KW-1185">Reference proteome</keyword>
<evidence type="ECO:0000313" key="1">
    <source>
        <dbReference type="EMBL" id="SEN24202.1"/>
    </source>
</evidence>
<dbReference type="GO" id="GO:0003676">
    <property type="term" value="F:nucleic acid binding"/>
    <property type="evidence" value="ECO:0007669"/>
    <property type="project" value="InterPro"/>
</dbReference>
<reference evidence="1 2" key="1">
    <citation type="submission" date="2016-10" db="EMBL/GenBank/DDBJ databases">
        <authorList>
            <person name="de Groot N.N."/>
        </authorList>
    </citation>
    <scope>NUCLEOTIDE SEQUENCE [LARGE SCALE GENOMIC DNA]</scope>
    <source>
        <strain evidence="1 2">DSM 21039</strain>
    </source>
</reference>
<name>A0A1H8EXJ6_9BACT</name>
<sequence>MAYIMVDIESDGPIPGDYSMICFGAVKVEEGLEQSFYGELAPISDKFIPEALAVSGFTREQTLGFNDPLQVMSDFQQWINTVCKTDRPIFISDNNGFDWMFICWYFHHFLGKNPFGFSSQNLGSLYKGMEKDTFKNFKHMRVTRHSHNPVDDARGNAEALLRMKKEFGLKIKF</sequence>
<dbReference type="AlphaFoldDB" id="A0A1H8EXJ6"/>
<dbReference type="InterPro" id="IPR036397">
    <property type="entry name" value="RNaseH_sf"/>
</dbReference>
<gene>
    <name evidence="1" type="ORF">SAMN04488505_10958</name>
</gene>
<proteinExistence type="predicted"/>
<dbReference type="Gene3D" id="3.30.420.10">
    <property type="entry name" value="Ribonuclease H-like superfamily/Ribonuclease H"/>
    <property type="match status" value="1"/>
</dbReference>
<dbReference type="Proteomes" id="UP000198984">
    <property type="component" value="Unassembled WGS sequence"/>
</dbReference>
<organism evidence="1 2">
    <name type="scientific">Chitinophaga rupis</name>
    <dbReference type="NCBI Taxonomy" id="573321"/>
    <lineage>
        <taxon>Bacteria</taxon>
        <taxon>Pseudomonadati</taxon>
        <taxon>Bacteroidota</taxon>
        <taxon>Chitinophagia</taxon>
        <taxon>Chitinophagales</taxon>
        <taxon>Chitinophagaceae</taxon>
        <taxon>Chitinophaga</taxon>
    </lineage>
</organism>
<dbReference type="RefSeq" id="WP_089919505.1">
    <property type="nucleotide sequence ID" value="NZ_FOBB01000009.1"/>
</dbReference>
<dbReference type="SUPFAM" id="SSF53098">
    <property type="entry name" value="Ribonuclease H-like"/>
    <property type="match status" value="1"/>
</dbReference>
<evidence type="ECO:0000313" key="2">
    <source>
        <dbReference type="Proteomes" id="UP000198984"/>
    </source>
</evidence>
<dbReference type="STRING" id="573321.SAMN04488505_10958"/>
<dbReference type="EMBL" id="FOBB01000009">
    <property type="protein sequence ID" value="SEN24202.1"/>
    <property type="molecule type" value="Genomic_DNA"/>
</dbReference>
<protein>
    <submittedName>
        <fullName evidence="1">DNA polymerase III, epsilon subunit</fullName>
    </submittedName>
</protein>
<dbReference type="OrthoDB" id="9803925at2"/>
<dbReference type="InterPro" id="IPR012337">
    <property type="entry name" value="RNaseH-like_sf"/>
</dbReference>
<accession>A0A1H8EXJ6</accession>